<dbReference type="InterPro" id="IPR000917">
    <property type="entry name" value="Sulfatase_N"/>
</dbReference>
<dbReference type="Proteomes" id="UP001057134">
    <property type="component" value="Chromosome"/>
</dbReference>
<gene>
    <name evidence="6" type="primary">atsA_6</name>
    <name evidence="6" type="ORF">SK3146_02378</name>
</gene>
<dbReference type="RefSeq" id="WP_249865273.1">
    <property type="nucleotide sequence ID" value="NZ_CP027059.1"/>
</dbReference>
<evidence type="ECO:0000256" key="4">
    <source>
        <dbReference type="ARBA" id="ARBA00022837"/>
    </source>
</evidence>
<keyword evidence="7" id="KW-1185">Reference proteome</keyword>
<dbReference type="InterPro" id="IPR050738">
    <property type="entry name" value="Sulfatase"/>
</dbReference>
<dbReference type="Pfam" id="PF00884">
    <property type="entry name" value="Sulfatase"/>
    <property type="match status" value="1"/>
</dbReference>
<evidence type="ECO:0000313" key="7">
    <source>
        <dbReference type="Proteomes" id="UP001057134"/>
    </source>
</evidence>
<reference evidence="6" key="2">
    <citation type="journal article" date="2021" name="J Anim Sci Technol">
        <title>Complete genome sequence of Paenibacillus konkukensis sp. nov. SK3146 as a potential probiotic strain.</title>
        <authorList>
            <person name="Jung H.I."/>
            <person name="Park S."/>
            <person name="Niu K.M."/>
            <person name="Lee S.W."/>
            <person name="Kothari D."/>
            <person name="Yi K.J."/>
            <person name="Kim S.K."/>
        </authorList>
    </citation>
    <scope>NUCLEOTIDE SEQUENCE</scope>
    <source>
        <strain evidence="6">SK3146</strain>
    </source>
</reference>
<evidence type="ECO:0000256" key="1">
    <source>
        <dbReference type="ARBA" id="ARBA00008779"/>
    </source>
</evidence>
<keyword evidence="3 6" id="KW-0378">Hydrolase</keyword>
<feature type="domain" description="Sulfatase N-terminal" evidence="5">
    <location>
        <begin position="13"/>
        <end position="427"/>
    </location>
</feature>
<evidence type="ECO:0000313" key="6">
    <source>
        <dbReference type="EMBL" id="UQZ83217.1"/>
    </source>
</evidence>
<dbReference type="InterPro" id="IPR024607">
    <property type="entry name" value="Sulfatase_CS"/>
</dbReference>
<dbReference type="CDD" id="cd16025">
    <property type="entry name" value="PAS_like"/>
    <property type="match status" value="1"/>
</dbReference>
<proteinExistence type="inferred from homology"/>
<evidence type="ECO:0000259" key="5">
    <source>
        <dbReference type="Pfam" id="PF00884"/>
    </source>
</evidence>
<sequence length="724" mass="81863">MNTALRKNEEKTNVIYIVFDDMGFGDLGCYGSEIATPNIDALAAEGLRYNNFHATPLCSPTRASLLTGRNHHSVGMATITNFDLGPDSPNTRGRISHHAGTVAEVLKENGYGTFAVGKWHLAPVHHSSPAGPYDYWPLGKGFQRFYGFMEGETDQFYPDLVYDNHFVPRPDKGDGKYHVSEDLVDHARQFITDQTSIMPEKPFFLYLAFGAQHVPHQAPLEYIRQYEGRYDIGWDRVREQRFGRQKELGIIPQDAELPPFNPDVRPWDALTSDEQKVAARFMEIYAGFLTHTDAQIGRLISCLKEIGQYDNTLIVLISDNGASSTGRANGSVDYSKIVEGVTETLDDILPYYDQMYGDRVSCEYPSGWAQVCNTPLRYYKQQTYFGGIRVPLIIRWPQGGIADSDKVRSQFHYITDITPTVYEVLNIQPPDTIRGVPQMPIHGMSMGYTFAQPDEPTRRNSQHFEMMGNRAMIHEGWKAVTNHKMGTAFEDDVWELYDLRSDYNEVNNLAGAHPERLQQLIELWWQEAERYDVLPLRNAGWKDLAKPNQESVTDRNTFTYYGGVSIIGSAAAPPTVNRSYSITAAIERPDASCEGVLVAMGNYDGGYTLYIRNNRLYFEYNHMRSLFPLISECEVPTGTLEIRFVFAKQPLSTAGTGSLYINGKLVGERKFPRTYKFKISRKGLSVGRDALPTVTETYMEEGEYPYGGTIRKVVYELGDDKDPA</sequence>
<accession>A0ABY4RL29</accession>
<dbReference type="PANTHER" id="PTHR42693">
    <property type="entry name" value="ARYLSULFATASE FAMILY MEMBER"/>
    <property type="match status" value="1"/>
</dbReference>
<dbReference type="EC" id="3.1.6.1" evidence="6"/>
<dbReference type="SUPFAM" id="SSF53649">
    <property type="entry name" value="Alkaline phosphatase-like"/>
    <property type="match status" value="1"/>
</dbReference>
<protein>
    <submittedName>
        <fullName evidence="6">Arylsulfatase</fullName>
        <ecNumber evidence="6">3.1.6.1</ecNumber>
    </submittedName>
</protein>
<reference evidence="6" key="1">
    <citation type="submission" date="2018-02" db="EMBL/GenBank/DDBJ databases">
        <authorList>
            <person name="Kim S.-K."/>
            <person name="Jung H.-I."/>
            <person name="Lee S.-W."/>
        </authorList>
    </citation>
    <scope>NUCLEOTIDE SEQUENCE</scope>
    <source>
        <strain evidence="6">SK3146</strain>
    </source>
</reference>
<name>A0ABY4RL29_9BACL</name>
<dbReference type="EMBL" id="CP027059">
    <property type="protein sequence ID" value="UQZ83217.1"/>
    <property type="molecule type" value="Genomic_DNA"/>
</dbReference>
<organism evidence="6 7">
    <name type="scientific">Paenibacillus konkukensis</name>
    <dbReference type="NCBI Taxonomy" id="2020716"/>
    <lineage>
        <taxon>Bacteria</taxon>
        <taxon>Bacillati</taxon>
        <taxon>Bacillota</taxon>
        <taxon>Bacilli</taxon>
        <taxon>Bacillales</taxon>
        <taxon>Paenibacillaceae</taxon>
        <taxon>Paenibacillus</taxon>
    </lineage>
</organism>
<dbReference type="PROSITE" id="PS00523">
    <property type="entry name" value="SULFATASE_1"/>
    <property type="match status" value="1"/>
</dbReference>
<dbReference type="InterPro" id="IPR017850">
    <property type="entry name" value="Alkaline_phosphatase_core_sf"/>
</dbReference>
<dbReference type="Gene3D" id="3.40.720.10">
    <property type="entry name" value="Alkaline Phosphatase, subunit A"/>
    <property type="match status" value="1"/>
</dbReference>
<dbReference type="GO" id="GO:0004065">
    <property type="term" value="F:arylsulfatase activity"/>
    <property type="evidence" value="ECO:0007669"/>
    <property type="project" value="UniProtKB-EC"/>
</dbReference>
<dbReference type="PROSITE" id="PS00149">
    <property type="entry name" value="SULFATASE_2"/>
    <property type="match status" value="1"/>
</dbReference>
<evidence type="ECO:0000256" key="3">
    <source>
        <dbReference type="ARBA" id="ARBA00022801"/>
    </source>
</evidence>
<evidence type="ECO:0000256" key="2">
    <source>
        <dbReference type="ARBA" id="ARBA00022723"/>
    </source>
</evidence>
<dbReference type="Gene3D" id="3.30.1120.10">
    <property type="match status" value="1"/>
</dbReference>
<keyword evidence="4" id="KW-0106">Calcium</keyword>
<keyword evidence="2" id="KW-0479">Metal-binding</keyword>
<comment type="similarity">
    <text evidence="1">Belongs to the sulfatase family.</text>
</comment>